<dbReference type="InterPro" id="IPR029066">
    <property type="entry name" value="PLP-binding_barrel"/>
</dbReference>
<dbReference type="PRINTS" id="PR01179">
    <property type="entry name" value="ODADCRBXLASE"/>
</dbReference>
<keyword evidence="8" id="KW-1185">Reference proteome</keyword>
<sequence length="588" mass="58709">MTSYEDGPGRPDAGTVAAPPPATSPAPPPVASPAASGRNTRPGGGAAGAGAADGPPAVPGTPARAAGDTAAAATAAASAARRDRAVWAAVRQGLVGPAEPVAGLLDVAGIRASAAALHAAFAEVTAPGTPVLHSFAVKAAPLVPVLRLLAAEGLGCEVASPGELALARAAGVPASHVVLDSPAKSEAELREALALGIAVNADNAEELSRLDSLVGGSSLVGGASGAPRGPLGIRVNPQVGGGSIAAMSTATGTSKFGVALRDEGARDWLVRAAVARPWLTRLHAHTGSQGIPLDLMVRGVRELYELAEEINAAAGERRITSLDLGGGLPVNFTSDQEHPSHRDYARALRSAVPGLFEGRYGLVTEFGRSLLAKHGTVLARVEYTKSSGGRPIAVTHAGAQLATRTVFAPDSWPLRVAAYDAAGRPRTGPEIAQDVAGPCCFAGDLVARERPLPLLASGDLVALLDTGAYYFSNHFAYNSLPRPAVYGFAEEAVAAEAAGDPEAAEAAGEPGETGAPARPDGTAAPDGTVTGGGRSASGGPGGDPADGGGRTAEAAPGGVRFALVRPAQRIDEIVAESGGDHREALLGL</sequence>
<feature type="domain" description="Orn/DAP/Arg decarboxylase 2 N-terminal" evidence="6">
    <location>
        <begin position="126"/>
        <end position="371"/>
    </location>
</feature>
<dbReference type="InterPro" id="IPR022657">
    <property type="entry name" value="De-COase2_CS"/>
</dbReference>
<dbReference type="InterPro" id="IPR000183">
    <property type="entry name" value="Orn/DAP/Arg_de-COase"/>
</dbReference>
<dbReference type="SUPFAM" id="SSF50621">
    <property type="entry name" value="Alanine racemase C-terminal domain-like"/>
    <property type="match status" value="1"/>
</dbReference>
<evidence type="ECO:0000256" key="4">
    <source>
        <dbReference type="SAM" id="MobiDB-lite"/>
    </source>
</evidence>
<comment type="similarity">
    <text evidence="3">Belongs to the Orn/Lys/Arg decarboxylase class-II family.</text>
</comment>
<organism evidence="7 8">
    <name type="scientific">Streptomyces zingiberis</name>
    <dbReference type="NCBI Taxonomy" id="2053010"/>
    <lineage>
        <taxon>Bacteria</taxon>
        <taxon>Bacillati</taxon>
        <taxon>Actinomycetota</taxon>
        <taxon>Actinomycetes</taxon>
        <taxon>Kitasatosporales</taxon>
        <taxon>Streptomycetaceae</taxon>
        <taxon>Streptomyces</taxon>
    </lineage>
</organism>
<feature type="compositionally biased region" description="Pro residues" evidence="4">
    <location>
        <begin position="18"/>
        <end position="31"/>
    </location>
</feature>
<dbReference type="PANTHER" id="PTHR43727">
    <property type="entry name" value="DIAMINOPIMELATE DECARBOXYLASE"/>
    <property type="match status" value="1"/>
</dbReference>
<evidence type="ECO:0000313" key="7">
    <source>
        <dbReference type="EMBL" id="NJQ02743.1"/>
    </source>
</evidence>
<dbReference type="InterPro" id="IPR022643">
    <property type="entry name" value="De-COase2_C"/>
</dbReference>
<evidence type="ECO:0000256" key="2">
    <source>
        <dbReference type="ARBA" id="ARBA00022898"/>
    </source>
</evidence>
<feature type="compositionally biased region" description="Low complexity" evidence="4">
    <location>
        <begin position="497"/>
        <end position="519"/>
    </location>
</feature>
<gene>
    <name evidence="7" type="ORF">HCK00_19905</name>
</gene>
<dbReference type="EMBL" id="JAATEN010000017">
    <property type="protein sequence ID" value="NJQ02743.1"/>
    <property type="molecule type" value="Genomic_DNA"/>
</dbReference>
<evidence type="ECO:0000259" key="5">
    <source>
        <dbReference type="Pfam" id="PF00278"/>
    </source>
</evidence>
<dbReference type="Pfam" id="PF00278">
    <property type="entry name" value="Orn_DAP_Arg_deC"/>
    <property type="match status" value="1"/>
</dbReference>
<reference evidence="7 8" key="1">
    <citation type="submission" date="2020-03" db="EMBL/GenBank/DDBJ databases">
        <title>WGS of actinomycetes isolated from Thailand.</title>
        <authorList>
            <person name="Thawai C."/>
        </authorList>
    </citation>
    <scope>NUCLEOTIDE SEQUENCE [LARGE SCALE GENOMIC DNA]</scope>
    <source>
        <strain evidence="7 8">PLAI 1-29</strain>
    </source>
</reference>
<dbReference type="InterPro" id="IPR022644">
    <property type="entry name" value="De-COase2_N"/>
</dbReference>
<evidence type="ECO:0000313" key="8">
    <source>
        <dbReference type="Proteomes" id="UP000695264"/>
    </source>
</evidence>
<dbReference type="InterPro" id="IPR009006">
    <property type="entry name" value="Ala_racemase/Decarboxylase_C"/>
</dbReference>
<protein>
    <submittedName>
        <fullName evidence="7">Diaminopimelate decarboxylase</fullName>
    </submittedName>
</protein>
<dbReference type="PROSITE" id="PS00879">
    <property type="entry name" value="ODR_DC_2_2"/>
    <property type="match status" value="1"/>
</dbReference>
<accession>A0ABX1C2A8</accession>
<evidence type="ECO:0000256" key="1">
    <source>
        <dbReference type="ARBA" id="ARBA00001933"/>
    </source>
</evidence>
<comment type="cofactor">
    <cofactor evidence="1">
        <name>pyridoxal 5'-phosphate</name>
        <dbReference type="ChEBI" id="CHEBI:597326"/>
    </cofactor>
</comment>
<dbReference type="PANTHER" id="PTHR43727:SF3">
    <property type="entry name" value="GROUP IV DECARBOXYLASE"/>
    <property type="match status" value="1"/>
</dbReference>
<evidence type="ECO:0000259" key="6">
    <source>
        <dbReference type="Pfam" id="PF02784"/>
    </source>
</evidence>
<dbReference type="Gene3D" id="3.20.20.10">
    <property type="entry name" value="Alanine racemase"/>
    <property type="match status" value="1"/>
</dbReference>
<dbReference type="Pfam" id="PF02784">
    <property type="entry name" value="Orn_Arg_deC_N"/>
    <property type="match status" value="1"/>
</dbReference>
<feature type="domain" description="Orn/DAP/Arg decarboxylase 2 C-terminal" evidence="5">
    <location>
        <begin position="373"/>
        <end position="467"/>
    </location>
</feature>
<dbReference type="RefSeq" id="WP_168103371.1">
    <property type="nucleotide sequence ID" value="NZ_JAATEN010000017.1"/>
</dbReference>
<proteinExistence type="inferred from homology"/>
<feature type="region of interest" description="Disordered" evidence="4">
    <location>
        <begin position="1"/>
        <end position="66"/>
    </location>
</feature>
<dbReference type="Proteomes" id="UP000695264">
    <property type="component" value="Unassembled WGS sequence"/>
</dbReference>
<evidence type="ECO:0000256" key="3">
    <source>
        <dbReference type="RuleBase" id="RU003737"/>
    </source>
</evidence>
<feature type="compositionally biased region" description="Gly residues" evidence="4">
    <location>
        <begin position="529"/>
        <end position="550"/>
    </location>
</feature>
<feature type="region of interest" description="Disordered" evidence="4">
    <location>
        <begin position="497"/>
        <end position="559"/>
    </location>
</feature>
<keyword evidence="2" id="KW-0663">Pyridoxal phosphate</keyword>
<dbReference type="SUPFAM" id="SSF51419">
    <property type="entry name" value="PLP-binding barrel"/>
    <property type="match status" value="1"/>
</dbReference>
<name>A0ABX1C2A8_9ACTN</name>
<dbReference type="Gene3D" id="2.40.37.10">
    <property type="entry name" value="Lyase, Ornithine Decarboxylase, Chain A, domain 1"/>
    <property type="match status" value="1"/>
</dbReference>
<feature type="compositionally biased region" description="Low complexity" evidence="4">
    <location>
        <begin position="49"/>
        <end position="66"/>
    </location>
</feature>
<comment type="caution">
    <text evidence="7">The sequence shown here is derived from an EMBL/GenBank/DDBJ whole genome shotgun (WGS) entry which is preliminary data.</text>
</comment>